<evidence type="ECO:0000313" key="6">
    <source>
        <dbReference type="EMBL" id="MBB6261585.1"/>
    </source>
</evidence>
<keyword evidence="3" id="KW-0862">Zinc</keyword>
<dbReference type="InterPro" id="IPR011057">
    <property type="entry name" value="Mss4-like_sf"/>
</dbReference>
<dbReference type="AlphaFoldDB" id="A0A841LTK1"/>
<dbReference type="PROSITE" id="PS51891">
    <property type="entry name" value="CENP_V_GFA"/>
    <property type="match status" value="1"/>
</dbReference>
<evidence type="ECO:0000256" key="2">
    <source>
        <dbReference type="ARBA" id="ARBA00022723"/>
    </source>
</evidence>
<dbReference type="Proteomes" id="UP000555393">
    <property type="component" value="Unassembled WGS sequence"/>
</dbReference>
<evidence type="ECO:0000256" key="3">
    <source>
        <dbReference type="ARBA" id="ARBA00022833"/>
    </source>
</evidence>
<dbReference type="PROSITE" id="PS51257">
    <property type="entry name" value="PROKAR_LIPOPROTEIN"/>
    <property type="match status" value="1"/>
</dbReference>
<protein>
    <recommendedName>
        <fullName evidence="5">CENP-V/GFA domain-containing protein</fullName>
    </recommendedName>
</protein>
<dbReference type="Gene3D" id="3.90.1590.10">
    <property type="entry name" value="glutathione-dependent formaldehyde- activating enzyme (gfa)"/>
    <property type="match status" value="1"/>
</dbReference>
<name>A0A841LTK1_9HYPH</name>
<keyword evidence="7" id="KW-1185">Reference proteome</keyword>
<comment type="similarity">
    <text evidence="1">Belongs to the Gfa family.</text>
</comment>
<dbReference type="EMBL" id="JACIIU010000010">
    <property type="protein sequence ID" value="MBB6261585.1"/>
    <property type="molecule type" value="Genomic_DNA"/>
</dbReference>
<keyword evidence="2" id="KW-0479">Metal-binding</keyword>
<proteinExistence type="inferred from homology"/>
<dbReference type="Pfam" id="PF04828">
    <property type="entry name" value="GFA"/>
    <property type="match status" value="1"/>
</dbReference>
<keyword evidence="4" id="KW-0456">Lyase</keyword>
<comment type="caution">
    <text evidence="6">The sequence shown here is derived from an EMBL/GenBank/DDBJ whole genome shotgun (WGS) entry which is preliminary data.</text>
</comment>
<dbReference type="PANTHER" id="PTHR33337">
    <property type="entry name" value="GFA DOMAIN-CONTAINING PROTEIN"/>
    <property type="match status" value="1"/>
</dbReference>
<dbReference type="RefSeq" id="WP_184223079.1">
    <property type="nucleotide sequence ID" value="NZ_JACIIU010000010.1"/>
</dbReference>
<evidence type="ECO:0000256" key="4">
    <source>
        <dbReference type="ARBA" id="ARBA00023239"/>
    </source>
</evidence>
<evidence type="ECO:0000256" key="1">
    <source>
        <dbReference type="ARBA" id="ARBA00005495"/>
    </source>
</evidence>
<organism evidence="6 7">
    <name type="scientific">Paenochrobactrum gallinarii</name>
    <dbReference type="NCBI Taxonomy" id="643673"/>
    <lineage>
        <taxon>Bacteria</taxon>
        <taxon>Pseudomonadati</taxon>
        <taxon>Pseudomonadota</taxon>
        <taxon>Alphaproteobacteria</taxon>
        <taxon>Hyphomicrobiales</taxon>
        <taxon>Brucellaceae</taxon>
        <taxon>Paenochrobactrum</taxon>
    </lineage>
</organism>
<dbReference type="GO" id="GO:0016846">
    <property type="term" value="F:carbon-sulfur lyase activity"/>
    <property type="evidence" value="ECO:0007669"/>
    <property type="project" value="InterPro"/>
</dbReference>
<gene>
    <name evidence="6" type="ORF">FHS77_002144</name>
</gene>
<dbReference type="GO" id="GO:0046872">
    <property type="term" value="F:metal ion binding"/>
    <property type="evidence" value="ECO:0007669"/>
    <property type="project" value="UniProtKB-KW"/>
</dbReference>
<dbReference type="SUPFAM" id="SSF51316">
    <property type="entry name" value="Mss4-like"/>
    <property type="match status" value="1"/>
</dbReference>
<dbReference type="PANTHER" id="PTHR33337:SF40">
    <property type="entry name" value="CENP-V_GFA DOMAIN-CONTAINING PROTEIN-RELATED"/>
    <property type="match status" value="1"/>
</dbReference>
<dbReference type="InterPro" id="IPR006913">
    <property type="entry name" value="CENP-V/GFA"/>
</dbReference>
<reference evidence="6 7" key="1">
    <citation type="submission" date="2020-08" db="EMBL/GenBank/DDBJ databases">
        <title>Genomic Encyclopedia of Type Strains, Phase IV (KMG-IV): sequencing the most valuable type-strain genomes for metagenomic binning, comparative biology and taxonomic classification.</title>
        <authorList>
            <person name="Goeker M."/>
        </authorList>
    </citation>
    <scope>NUCLEOTIDE SEQUENCE [LARGE SCALE GENOMIC DNA]</scope>
    <source>
        <strain evidence="6 7">DSM 22336</strain>
    </source>
</reference>
<evidence type="ECO:0000259" key="5">
    <source>
        <dbReference type="PROSITE" id="PS51891"/>
    </source>
</evidence>
<feature type="domain" description="CENP-V/GFA" evidence="5">
    <location>
        <begin position="8"/>
        <end position="108"/>
    </location>
</feature>
<evidence type="ECO:0000313" key="7">
    <source>
        <dbReference type="Proteomes" id="UP000555393"/>
    </source>
</evidence>
<sequence>MKMPRLPLSGQCRCGQVKIEVTAAPIMTAACHCTGCQTMSSSAFSLTAMVPSSGFKVTQGKPVIGGLHGAQQHHYFCDHCMTWMYTRIEGVDGFLNVRPSLFEDHAWFVPFIETMTKEKLAWAQTPATHSYEGFPPFEDFEMLMGEFASSNASHT</sequence>
<accession>A0A841LTK1</accession>